<dbReference type="Proteomes" id="UP000533641">
    <property type="component" value="Unassembled WGS sequence"/>
</dbReference>
<sequence length="68" mass="7817">MPLYYAPGEVFDAHDKAFAFQRGTCTRGIYDNMETTVEAVFVGNERQYNRRVLQMCSHYLVHPVACTP</sequence>
<protein>
    <submittedName>
        <fullName evidence="1">Aspartyl/asparaginyl beta-hydroxylase (Cupin superfamily)</fullName>
    </submittedName>
</protein>
<organism evidence="1 2">
    <name type="scientific">Rhizobium mongolense</name>
    <dbReference type="NCBI Taxonomy" id="57676"/>
    <lineage>
        <taxon>Bacteria</taxon>
        <taxon>Pseudomonadati</taxon>
        <taxon>Pseudomonadota</taxon>
        <taxon>Alphaproteobacteria</taxon>
        <taxon>Hyphomicrobiales</taxon>
        <taxon>Rhizobiaceae</taxon>
        <taxon>Rhizobium/Agrobacterium group</taxon>
        <taxon>Rhizobium</taxon>
    </lineage>
</organism>
<evidence type="ECO:0000313" key="2">
    <source>
        <dbReference type="Proteomes" id="UP000533641"/>
    </source>
</evidence>
<proteinExistence type="predicted"/>
<comment type="caution">
    <text evidence="1">The sequence shown here is derived from an EMBL/GenBank/DDBJ whole genome shotgun (WGS) entry which is preliminary data.</text>
</comment>
<dbReference type="EMBL" id="JACIGM010000005">
    <property type="protein sequence ID" value="MBB4274886.1"/>
    <property type="molecule type" value="Genomic_DNA"/>
</dbReference>
<dbReference type="AlphaFoldDB" id="A0A7W6RLX3"/>
<reference evidence="1 2" key="1">
    <citation type="submission" date="2020-08" db="EMBL/GenBank/DDBJ databases">
        <title>Genomic Encyclopedia of Type Strains, Phase IV (KMG-V): Genome sequencing to study the core and pangenomes of soil and plant-associated prokaryotes.</title>
        <authorList>
            <person name="Whitman W."/>
        </authorList>
    </citation>
    <scope>NUCLEOTIDE SEQUENCE [LARGE SCALE GENOMIC DNA]</scope>
    <source>
        <strain evidence="1 2">SEMIA 402</strain>
    </source>
</reference>
<dbReference type="PANTHER" id="PTHR35004:SF7">
    <property type="entry name" value="INTEGRASE PROTEIN"/>
    <property type="match status" value="1"/>
</dbReference>
<name>A0A7W6RLX3_9HYPH</name>
<dbReference type="PANTHER" id="PTHR35004">
    <property type="entry name" value="TRANSPOSASE RV3428C-RELATED"/>
    <property type="match status" value="1"/>
</dbReference>
<gene>
    <name evidence="1" type="ORF">GGE12_002667</name>
</gene>
<accession>A0A7W6RLX3</accession>
<evidence type="ECO:0000313" key="1">
    <source>
        <dbReference type="EMBL" id="MBB4274886.1"/>
    </source>
</evidence>